<evidence type="ECO:0000313" key="2">
    <source>
        <dbReference type="EMBL" id="KAK9137721.1"/>
    </source>
</evidence>
<sequence>MSECAENQARLQRNLMFLAAIADTQPQLPTMRSQPGMLYMRHQQAQPSTTQSLMAAQSSMLYAQAPALQQHQTLHLMMGSGGNNGPAASYVDSSLNPNVNESFQMASRVTVASKNEVAGNETSPGRQGGYPTGNYGSGGNFPLYSKVDGEDN</sequence>
<comment type="caution">
    <text evidence="2">The sequence shown here is derived from an EMBL/GenBank/DDBJ whole genome shotgun (WGS) entry which is preliminary data.</text>
</comment>
<evidence type="ECO:0000256" key="1">
    <source>
        <dbReference type="SAM" id="MobiDB-lite"/>
    </source>
</evidence>
<evidence type="ECO:0000313" key="3">
    <source>
        <dbReference type="Proteomes" id="UP001417504"/>
    </source>
</evidence>
<organism evidence="2 3">
    <name type="scientific">Stephania japonica</name>
    <dbReference type="NCBI Taxonomy" id="461633"/>
    <lineage>
        <taxon>Eukaryota</taxon>
        <taxon>Viridiplantae</taxon>
        <taxon>Streptophyta</taxon>
        <taxon>Embryophyta</taxon>
        <taxon>Tracheophyta</taxon>
        <taxon>Spermatophyta</taxon>
        <taxon>Magnoliopsida</taxon>
        <taxon>Ranunculales</taxon>
        <taxon>Menispermaceae</taxon>
        <taxon>Menispermoideae</taxon>
        <taxon>Cissampelideae</taxon>
        <taxon>Stephania</taxon>
    </lineage>
</organism>
<gene>
    <name evidence="2" type="ORF">Sjap_008315</name>
</gene>
<name>A0AAP0JP95_9MAGN</name>
<proteinExistence type="predicted"/>
<protein>
    <submittedName>
        <fullName evidence="2">Uncharacterized protein</fullName>
    </submittedName>
</protein>
<accession>A0AAP0JP95</accession>
<dbReference type="AlphaFoldDB" id="A0AAP0JP95"/>
<feature type="region of interest" description="Disordered" evidence="1">
    <location>
        <begin position="114"/>
        <end position="152"/>
    </location>
</feature>
<reference evidence="2 3" key="1">
    <citation type="submission" date="2024-01" db="EMBL/GenBank/DDBJ databases">
        <title>Genome assemblies of Stephania.</title>
        <authorList>
            <person name="Yang L."/>
        </authorList>
    </citation>
    <scope>NUCLEOTIDE SEQUENCE [LARGE SCALE GENOMIC DNA]</scope>
    <source>
        <strain evidence="2">QJT</strain>
        <tissue evidence="2">Leaf</tissue>
    </source>
</reference>
<feature type="compositionally biased region" description="Gly residues" evidence="1">
    <location>
        <begin position="126"/>
        <end position="139"/>
    </location>
</feature>
<dbReference type="EMBL" id="JBBNAE010000003">
    <property type="protein sequence ID" value="KAK9137721.1"/>
    <property type="molecule type" value="Genomic_DNA"/>
</dbReference>
<keyword evidence="3" id="KW-1185">Reference proteome</keyword>
<dbReference type="Proteomes" id="UP001417504">
    <property type="component" value="Unassembled WGS sequence"/>
</dbReference>